<evidence type="ECO:0000313" key="2">
    <source>
        <dbReference type="EMBL" id="KAF7835346.1"/>
    </source>
</evidence>
<proteinExistence type="predicted"/>
<organism evidence="2 3">
    <name type="scientific">Senna tora</name>
    <dbReference type="NCBI Taxonomy" id="362788"/>
    <lineage>
        <taxon>Eukaryota</taxon>
        <taxon>Viridiplantae</taxon>
        <taxon>Streptophyta</taxon>
        <taxon>Embryophyta</taxon>
        <taxon>Tracheophyta</taxon>
        <taxon>Spermatophyta</taxon>
        <taxon>Magnoliopsida</taxon>
        <taxon>eudicotyledons</taxon>
        <taxon>Gunneridae</taxon>
        <taxon>Pentapetalae</taxon>
        <taxon>rosids</taxon>
        <taxon>fabids</taxon>
        <taxon>Fabales</taxon>
        <taxon>Fabaceae</taxon>
        <taxon>Caesalpinioideae</taxon>
        <taxon>Cassia clade</taxon>
        <taxon>Senna</taxon>
    </lineage>
</organism>
<keyword evidence="1" id="KW-1133">Transmembrane helix</keyword>
<gene>
    <name evidence="2" type="ORF">G2W53_010205</name>
</gene>
<keyword evidence="3" id="KW-1185">Reference proteome</keyword>
<evidence type="ECO:0000313" key="3">
    <source>
        <dbReference type="Proteomes" id="UP000634136"/>
    </source>
</evidence>
<comment type="caution">
    <text evidence="2">The sequence shown here is derived from an EMBL/GenBank/DDBJ whole genome shotgun (WGS) entry which is preliminary data.</text>
</comment>
<dbReference type="EMBL" id="JAAIUW010000004">
    <property type="protein sequence ID" value="KAF7835346.1"/>
    <property type="molecule type" value="Genomic_DNA"/>
</dbReference>
<keyword evidence="1" id="KW-0812">Transmembrane</keyword>
<name>A0A835C931_9FABA</name>
<reference evidence="2" key="1">
    <citation type="submission" date="2020-09" db="EMBL/GenBank/DDBJ databases">
        <title>Genome-Enabled Discovery of Anthraquinone Biosynthesis in Senna tora.</title>
        <authorList>
            <person name="Kang S.-H."/>
            <person name="Pandey R.P."/>
            <person name="Lee C.-M."/>
            <person name="Sim J.-S."/>
            <person name="Jeong J.-T."/>
            <person name="Choi B.-S."/>
            <person name="Jung M."/>
            <person name="Ginzburg D."/>
            <person name="Zhao K."/>
            <person name="Won S.Y."/>
            <person name="Oh T.-J."/>
            <person name="Yu Y."/>
            <person name="Kim N.-H."/>
            <person name="Lee O.R."/>
            <person name="Lee T.-H."/>
            <person name="Bashyal P."/>
            <person name="Kim T.-S."/>
            <person name="Lee W.-H."/>
            <person name="Kawkins C."/>
            <person name="Kim C.-K."/>
            <person name="Kim J.S."/>
            <person name="Ahn B.O."/>
            <person name="Rhee S.Y."/>
            <person name="Sohng J.K."/>
        </authorList>
    </citation>
    <scope>NUCLEOTIDE SEQUENCE</scope>
    <source>
        <tissue evidence="2">Leaf</tissue>
    </source>
</reference>
<sequence>MLSSSWKKQSHKRKIDGLRRRVSFQTSKGSLDKKTITPGVPDCYSFANPTFHRGIEETWFDSVAVFDSNCDNDYQSVADDVVSLNGSEGERDNNLWYERVCVNASWVCGTREVELLQEEAESQNENRWSLRRHGLIQMLNLILIVMMTTRLFLMMFYLSMELKVD</sequence>
<accession>A0A835C931</accession>
<feature type="transmembrane region" description="Helical" evidence="1">
    <location>
        <begin position="138"/>
        <end position="158"/>
    </location>
</feature>
<evidence type="ECO:0000256" key="1">
    <source>
        <dbReference type="SAM" id="Phobius"/>
    </source>
</evidence>
<dbReference type="AlphaFoldDB" id="A0A835C931"/>
<keyword evidence="1" id="KW-0472">Membrane</keyword>
<protein>
    <submittedName>
        <fullName evidence="2">Plant/F14N23-31 protein</fullName>
    </submittedName>
</protein>
<dbReference type="Proteomes" id="UP000634136">
    <property type="component" value="Unassembled WGS sequence"/>
</dbReference>